<dbReference type="InterPro" id="IPR029063">
    <property type="entry name" value="SAM-dependent_MTases_sf"/>
</dbReference>
<dbReference type="SUPFAM" id="SSF53335">
    <property type="entry name" value="S-adenosyl-L-methionine-dependent methyltransferases"/>
    <property type="match status" value="1"/>
</dbReference>
<feature type="domain" description="MRNA cap 0 methyltransferase" evidence="12">
    <location>
        <begin position="206"/>
        <end position="389"/>
    </location>
</feature>
<keyword evidence="5 10" id="KW-0949">S-adenosyl-L-methionine</keyword>
<evidence type="ECO:0000256" key="11">
    <source>
        <dbReference type="SAM" id="MobiDB-lite"/>
    </source>
</evidence>
<evidence type="ECO:0000313" key="14">
    <source>
        <dbReference type="Proteomes" id="UP000786811"/>
    </source>
</evidence>
<evidence type="ECO:0000256" key="1">
    <source>
        <dbReference type="ARBA" id="ARBA00004123"/>
    </source>
</evidence>
<keyword evidence="4 10" id="KW-0808">Transferase</keyword>
<keyword evidence="3 10" id="KW-0507">mRNA processing</keyword>
<dbReference type="Pfam" id="PF03291">
    <property type="entry name" value="mRNA_G-N7_MeTrfase"/>
    <property type="match status" value="1"/>
</dbReference>
<evidence type="ECO:0000256" key="9">
    <source>
        <dbReference type="ARBA" id="ARBA00044712"/>
    </source>
</evidence>
<reference evidence="13" key="1">
    <citation type="submission" date="2021-04" db="EMBL/GenBank/DDBJ databases">
        <authorList>
            <person name="Chebbi M.A.C M."/>
        </authorList>
    </citation>
    <scope>NUCLEOTIDE SEQUENCE</scope>
</reference>
<dbReference type="Gene3D" id="3.40.50.150">
    <property type="entry name" value="Vaccinia Virus protein VP39"/>
    <property type="match status" value="2"/>
</dbReference>
<feature type="compositionally biased region" description="Polar residues" evidence="11">
    <location>
        <begin position="84"/>
        <end position="104"/>
    </location>
</feature>
<dbReference type="AlphaFoldDB" id="A0A8J2HLF0"/>
<dbReference type="GO" id="GO:0003723">
    <property type="term" value="F:RNA binding"/>
    <property type="evidence" value="ECO:0007669"/>
    <property type="project" value="UniProtKB-KW"/>
</dbReference>
<evidence type="ECO:0000256" key="5">
    <source>
        <dbReference type="ARBA" id="ARBA00022691"/>
    </source>
</evidence>
<keyword evidence="2 10" id="KW-0489">Methyltransferase</keyword>
<evidence type="ECO:0000256" key="2">
    <source>
        <dbReference type="ARBA" id="ARBA00022603"/>
    </source>
</evidence>
<evidence type="ECO:0000313" key="13">
    <source>
        <dbReference type="EMBL" id="CAG5102378.1"/>
    </source>
</evidence>
<dbReference type="EC" id="2.1.1.56" evidence="10"/>
<evidence type="ECO:0000256" key="3">
    <source>
        <dbReference type="ARBA" id="ARBA00022664"/>
    </source>
</evidence>
<keyword evidence="7 10" id="KW-0506">mRNA capping</keyword>
<evidence type="ECO:0000256" key="6">
    <source>
        <dbReference type="ARBA" id="ARBA00022884"/>
    </source>
</evidence>
<dbReference type="PANTHER" id="PTHR12189:SF2">
    <property type="entry name" value="MRNA CAP GUANINE-N7 METHYLTRANSFERASE"/>
    <property type="match status" value="1"/>
</dbReference>
<evidence type="ECO:0000256" key="7">
    <source>
        <dbReference type="ARBA" id="ARBA00023042"/>
    </source>
</evidence>
<comment type="caution">
    <text evidence="13">The sequence shown here is derived from an EMBL/GenBank/DDBJ whole genome shotgun (WGS) entry which is preliminary data.</text>
</comment>
<keyword evidence="14" id="KW-1185">Reference proteome</keyword>
<dbReference type="Proteomes" id="UP000786811">
    <property type="component" value="Unassembled WGS sequence"/>
</dbReference>
<dbReference type="PANTHER" id="PTHR12189">
    <property type="entry name" value="MRNA GUANINE-7- METHYLTRANSFERASE"/>
    <property type="match status" value="1"/>
</dbReference>
<feature type="compositionally biased region" description="Basic and acidic residues" evidence="11">
    <location>
        <begin position="46"/>
        <end position="83"/>
    </location>
</feature>
<comment type="similarity">
    <text evidence="10">Belongs to the class I-like SAM-binding methyltransferase superfamily. mRNA cap 0 methyltransferase family.</text>
</comment>
<dbReference type="EMBL" id="CAJNRD030001123">
    <property type="protein sequence ID" value="CAG5102378.1"/>
    <property type="molecule type" value="Genomic_DNA"/>
</dbReference>
<keyword evidence="8 10" id="KW-0539">Nucleus</keyword>
<comment type="catalytic activity">
    <reaction evidence="9">
        <text>a 5'-end (5'-triphosphoguanosine)-ribonucleoside in mRNA + S-adenosyl-L-methionine = a 5'-end (N(7)-methyl 5'-triphosphoguanosine)-ribonucleoside in mRNA + S-adenosyl-L-homocysteine</text>
        <dbReference type="Rhea" id="RHEA:67008"/>
        <dbReference type="Rhea" id="RHEA-COMP:17166"/>
        <dbReference type="Rhea" id="RHEA-COMP:17167"/>
        <dbReference type="ChEBI" id="CHEBI:57856"/>
        <dbReference type="ChEBI" id="CHEBI:59789"/>
        <dbReference type="ChEBI" id="CHEBI:156461"/>
        <dbReference type="ChEBI" id="CHEBI:167617"/>
        <dbReference type="EC" id="2.1.1.56"/>
    </reaction>
</comment>
<evidence type="ECO:0000256" key="10">
    <source>
        <dbReference type="PIRNR" id="PIRNR028762"/>
    </source>
</evidence>
<dbReference type="GO" id="GO:0004482">
    <property type="term" value="F:mRNA 5'-cap (guanine-N7-)-methyltransferase activity"/>
    <property type="evidence" value="ECO:0007669"/>
    <property type="project" value="UniProtKB-EC"/>
</dbReference>
<feature type="domain" description="MRNA cap 0 methyltransferase" evidence="12">
    <location>
        <begin position="131"/>
        <end position="205"/>
    </location>
</feature>
<dbReference type="PROSITE" id="PS51562">
    <property type="entry name" value="RNA_CAP0_MT"/>
    <property type="match status" value="2"/>
</dbReference>
<dbReference type="GO" id="GO:0005634">
    <property type="term" value="C:nucleus"/>
    <property type="evidence" value="ECO:0007669"/>
    <property type="project" value="UniProtKB-SubCell"/>
</dbReference>
<dbReference type="OrthoDB" id="10248867at2759"/>
<protein>
    <recommendedName>
        <fullName evidence="10">mRNA cap guanine-N(7) methyltransferase</fullName>
        <ecNumber evidence="10">2.1.1.56</ecNumber>
    </recommendedName>
    <alternativeName>
        <fullName evidence="10">mRNA (guanine-N(7))-methyltransferase</fullName>
    </alternativeName>
    <alternativeName>
        <fullName evidence="10">mRNA cap methyltransferase</fullName>
    </alternativeName>
</protein>
<name>A0A8J2HLF0_COTCN</name>
<gene>
    <name evidence="13" type="ORF">HICCMSTLAB_LOCUS10985</name>
</gene>
<feature type="region of interest" description="Disordered" evidence="11">
    <location>
        <begin position="27"/>
        <end position="107"/>
    </location>
</feature>
<dbReference type="InterPro" id="IPR016899">
    <property type="entry name" value="mRNA_G-N7_MeTrfase_euk"/>
</dbReference>
<keyword evidence="6 10" id="KW-0694">RNA-binding</keyword>
<sequence>MRDWFLKDLKLFFFNFTEFTLKNMSSKEVVDDTGSDGPSESKRRKITDGKSVCEPEPSVEKPAENSEVTETRLSNKKEQEELSKQNVSNVGQDLTVSSASTTDKTPGVHTDVVAEHYNAIPERGLSHRNQSRIFFMRNFNNWIKSMLINEYLVKIKDSLSHGTPIKVLDMCCGKGGDLYKWKQGAITHLICTDIADVSVQQCESRFESLPQAECMMRNASESLKPGGYFIATIPNANDLVYQWKQAEGNKFGNSVYNVEFLCDKEKIPLFGAKYNFHLEDVVDCPEFLINVTVLKKLAAKFGLEFISFERFNEFYARCKGDGKSLLAKMQAMESYPPYHEPELKGNNPEDYQHAIQYTQNKPDHRKIGTLTLSEWEATSLYAVVAFKKMKTSWSSEGKPEYSKA</sequence>
<dbReference type="PIRSF" id="PIRSF028762">
    <property type="entry name" value="ABD1"/>
    <property type="match status" value="1"/>
</dbReference>
<evidence type="ECO:0000256" key="4">
    <source>
        <dbReference type="ARBA" id="ARBA00022679"/>
    </source>
</evidence>
<proteinExistence type="inferred from homology"/>
<dbReference type="InterPro" id="IPR039753">
    <property type="entry name" value="RG7MT1"/>
</dbReference>
<comment type="subcellular location">
    <subcellularLocation>
        <location evidence="1 10">Nucleus</location>
    </subcellularLocation>
</comment>
<evidence type="ECO:0000259" key="12">
    <source>
        <dbReference type="PROSITE" id="PS51562"/>
    </source>
</evidence>
<dbReference type="InterPro" id="IPR004971">
    <property type="entry name" value="mRNA_G-N7_MeTrfase_dom"/>
</dbReference>
<evidence type="ECO:0000256" key="8">
    <source>
        <dbReference type="ARBA" id="ARBA00023242"/>
    </source>
</evidence>
<accession>A0A8J2HLF0</accession>
<organism evidence="13 14">
    <name type="scientific">Cotesia congregata</name>
    <name type="common">Parasitoid wasp</name>
    <name type="synonym">Apanteles congregatus</name>
    <dbReference type="NCBI Taxonomy" id="51543"/>
    <lineage>
        <taxon>Eukaryota</taxon>
        <taxon>Metazoa</taxon>
        <taxon>Ecdysozoa</taxon>
        <taxon>Arthropoda</taxon>
        <taxon>Hexapoda</taxon>
        <taxon>Insecta</taxon>
        <taxon>Pterygota</taxon>
        <taxon>Neoptera</taxon>
        <taxon>Endopterygota</taxon>
        <taxon>Hymenoptera</taxon>
        <taxon>Apocrita</taxon>
        <taxon>Ichneumonoidea</taxon>
        <taxon>Braconidae</taxon>
        <taxon>Microgastrinae</taxon>
        <taxon>Cotesia</taxon>
    </lineage>
</organism>